<organism evidence="1">
    <name type="scientific">Uncultured Desulfatiglans sp</name>
    <dbReference type="NCBI Taxonomy" id="1748965"/>
    <lineage>
        <taxon>Bacteria</taxon>
        <taxon>Pseudomonadati</taxon>
        <taxon>Thermodesulfobacteriota</taxon>
        <taxon>Desulfobacteria</taxon>
        <taxon>Desulfatiglandales</taxon>
        <taxon>Desulfatiglandaceae</taxon>
        <taxon>Desulfatiglans</taxon>
        <taxon>environmental samples</taxon>
    </lineage>
</organism>
<name>A0A653A3A6_UNCDX</name>
<dbReference type="AlphaFoldDB" id="A0A653A3A6"/>
<accession>A0A653A3A6</accession>
<evidence type="ECO:0000313" key="1">
    <source>
        <dbReference type="EMBL" id="VBB42408.1"/>
    </source>
</evidence>
<protein>
    <submittedName>
        <fullName evidence="1">Uncharacterized protein</fullName>
    </submittedName>
</protein>
<gene>
    <name evidence="1" type="ORF">TRIP_B200548</name>
</gene>
<dbReference type="EMBL" id="UPXX01000013">
    <property type="protein sequence ID" value="VBB42408.1"/>
    <property type="molecule type" value="Genomic_DNA"/>
</dbReference>
<sequence length="23" mass="2569">MLNVDSFHPEMAFLANLGVNLHV</sequence>
<reference evidence="1" key="1">
    <citation type="submission" date="2018-07" db="EMBL/GenBank/DDBJ databases">
        <authorList>
            <consortium name="Genoscope - CEA"/>
            <person name="William W."/>
        </authorList>
    </citation>
    <scope>NUCLEOTIDE SEQUENCE</scope>
    <source>
        <strain evidence="1">IK1</strain>
    </source>
</reference>
<proteinExistence type="predicted"/>